<keyword evidence="4" id="KW-0564">Palmitate</keyword>
<dbReference type="Pfam" id="PF05433">
    <property type="entry name" value="Rick_17kDa_Anti"/>
    <property type="match status" value="1"/>
</dbReference>
<dbReference type="EMBL" id="JAAFGW010000223">
    <property type="protein sequence ID" value="NDP49190.1"/>
    <property type="molecule type" value="Genomic_DNA"/>
</dbReference>
<accession>A0A7C9P972</accession>
<organism evidence="7 8">
    <name type="scientific">Sulfuriferula multivorans</name>
    <dbReference type="NCBI Taxonomy" id="1559896"/>
    <lineage>
        <taxon>Bacteria</taxon>
        <taxon>Pseudomonadati</taxon>
        <taxon>Pseudomonadota</taxon>
        <taxon>Betaproteobacteria</taxon>
        <taxon>Nitrosomonadales</taxon>
        <taxon>Sulfuricellaceae</taxon>
        <taxon>Sulfuriferula</taxon>
    </lineage>
</organism>
<sequence length="156" mass="15927">MKPYILVPAILFSMVVGGCSDMPKLGGGPTYGGNSGPVSSHNDRYGKITALEVVQVDENYKLGIGTAVGAVAGGLLGSQIGKGDGATLGAVLGAAAGAVAGTAVESKMKKQDAQRVTVRMDTGGEVTLLQPIDSRLRSWMRVRVEGSGDNARVVPQ</sequence>
<dbReference type="PROSITE" id="PS51257">
    <property type="entry name" value="PROKAR_LIPOPROTEIN"/>
    <property type="match status" value="1"/>
</dbReference>
<evidence type="ECO:0000256" key="1">
    <source>
        <dbReference type="ARBA" id="ARBA00004459"/>
    </source>
</evidence>
<reference evidence="7 8" key="1">
    <citation type="submission" date="2019-09" db="EMBL/GenBank/DDBJ databases">
        <title>H2 Metabolism Revealed by Metagenomic Analysis in Subglacial Sediment of East Antarctica.</title>
        <authorList>
            <person name="Yang Z."/>
            <person name="Zhang Y."/>
            <person name="Lv Y."/>
            <person name="Yan W."/>
            <person name="Xiao X."/>
            <person name="Sun B."/>
            <person name="Ma H."/>
        </authorList>
    </citation>
    <scope>NUCLEOTIDE SEQUENCE [LARGE SCALE GENOMIC DNA]</scope>
    <source>
        <strain evidence="7">Bin2_2</strain>
    </source>
</reference>
<feature type="domain" description="Glycine zipper 2TM" evidence="6">
    <location>
        <begin position="64"/>
        <end position="104"/>
    </location>
</feature>
<evidence type="ECO:0000256" key="4">
    <source>
        <dbReference type="ARBA" id="ARBA00023139"/>
    </source>
</evidence>
<keyword evidence="2" id="KW-0732">Signal</keyword>
<comment type="caution">
    <text evidence="7">The sequence shown here is derived from an EMBL/GenBank/DDBJ whole genome shotgun (WGS) entry which is preliminary data.</text>
</comment>
<dbReference type="Proteomes" id="UP000483432">
    <property type="component" value="Unassembled WGS sequence"/>
</dbReference>
<evidence type="ECO:0000313" key="7">
    <source>
        <dbReference type="EMBL" id="NDP49190.1"/>
    </source>
</evidence>
<keyword evidence="5" id="KW-0449">Lipoprotein</keyword>
<name>A0A7C9P972_9PROT</name>
<dbReference type="PANTHER" id="PTHR35603:SF1">
    <property type="entry name" value="OUTER MEMBRANE LIPOPROTEIN SLYB"/>
    <property type="match status" value="1"/>
</dbReference>
<comment type="subcellular location">
    <subcellularLocation>
        <location evidence="1">Cell outer membrane</location>
        <topology evidence="1">Lipid-anchor</topology>
    </subcellularLocation>
</comment>
<evidence type="ECO:0000259" key="6">
    <source>
        <dbReference type="Pfam" id="PF05433"/>
    </source>
</evidence>
<evidence type="ECO:0000256" key="3">
    <source>
        <dbReference type="ARBA" id="ARBA00023136"/>
    </source>
</evidence>
<dbReference type="InterPro" id="IPR051407">
    <property type="entry name" value="Bact_OM_lipoprot/Surf_antigen"/>
</dbReference>
<evidence type="ECO:0000256" key="5">
    <source>
        <dbReference type="ARBA" id="ARBA00023288"/>
    </source>
</evidence>
<proteinExistence type="predicted"/>
<protein>
    <submittedName>
        <fullName evidence="7">Glycine zipper 2TM domain-containing protein</fullName>
    </submittedName>
</protein>
<keyword evidence="3" id="KW-0472">Membrane</keyword>
<evidence type="ECO:0000256" key="2">
    <source>
        <dbReference type="ARBA" id="ARBA00022729"/>
    </source>
</evidence>
<dbReference type="PANTHER" id="PTHR35603">
    <property type="match status" value="1"/>
</dbReference>
<dbReference type="GO" id="GO:0009279">
    <property type="term" value="C:cell outer membrane"/>
    <property type="evidence" value="ECO:0007669"/>
    <property type="project" value="UniProtKB-SubCell"/>
</dbReference>
<evidence type="ECO:0000313" key="8">
    <source>
        <dbReference type="Proteomes" id="UP000483432"/>
    </source>
</evidence>
<dbReference type="AlphaFoldDB" id="A0A7C9P972"/>
<dbReference type="InterPro" id="IPR008816">
    <property type="entry name" value="Gly_zipper_2TM_dom"/>
</dbReference>
<gene>
    <name evidence="7" type="ORF">GZ085_12545</name>
</gene>